<dbReference type="PROSITE" id="PS51257">
    <property type="entry name" value="PROKAR_LIPOPROTEIN"/>
    <property type="match status" value="1"/>
</dbReference>
<evidence type="ECO:0000256" key="2">
    <source>
        <dbReference type="ARBA" id="ARBA00023125"/>
    </source>
</evidence>
<gene>
    <name evidence="6" type="ORF">E3W66_08620</name>
</gene>
<dbReference type="Gene3D" id="2.60.120.10">
    <property type="entry name" value="Jelly Rolls"/>
    <property type="match status" value="2"/>
</dbReference>
<evidence type="ECO:0000313" key="6">
    <source>
        <dbReference type="EMBL" id="TFH67533.1"/>
    </source>
</evidence>
<dbReference type="CDD" id="cd02208">
    <property type="entry name" value="cupin_RmlC-like"/>
    <property type="match status" value="1"/>
</dbReference>
<evidence type="ECO:0000313" key="7">
    <source>
        <dbReference type="Proteomes" id="UP000298133"/>
    </source>
</evidence>
<name>A0A4Y8UJM8_9GAMM</name>
<keyword evidence="7" id="KW-1185">Reference proteome</keyword>
<dbReference type="GO" id="GO:0003677">
    <property type="term" value="F:DNA binding"/>
    <property type="evidence" value="ECO:0007669"/>
    <property type="project" value="UniProtKB-KW"/>
</dbReference>
<evidence type="ECO:0000256" key="1">
    <source>
        <dbReference type="ARBA" id="ARBA00022723"/>
    </source>
</evidence>
<dbReference type="OrthoDB" id="9806121at2"/>
<dbReference type="PANTHER" id="PTHR35848:SF6">
    <property type="entry name" value="CUPIN TYPE-2 DOMAIN-CONTAINING PROTEIN"/>
    <property type="match status" value="1"/>
</dbReference>
<keyword evidence="1" id="KW-0479">Metal-binding</keyword>
<dbReference type="EMBL" id="SPIA01000003">
    <property type="protein sequence ID" value="TFH67533.1"/>
    <property type="molecule type" value="Genomic_DNA"/>
</dbReference>
<dbReference type="InterPro" id="IPR003313">
    <property type="entry name" value="AraC-bd"/>
</dbReference>
<dbReference type="GO" id="GO:0006355">
    <property type="term" value="P:regulation of DNA-templated transcription"/>
    <property type="evidence" value="ECO:0007669"/>
    <property type="project" value="InterPro"/>
</dbReference>
<dbReference type="InterPro" id="IPR014710">
    <property type="entry name" value="RmlC-like_jellyroll"/>
</dbReference>
<comment type="caution">
    <text evidence="6">The sequence shown here is derived from an EMBL/GenBank/DDBJ whole genome shotgun (WGS) entry which is preliminary data.</text>
</comment>
<evidence type="ECO:0000259" key="4">
    <source>
        <dbReference type="Pfam" id="PF02311"/>
    </source>
</evidence>
<feature type="signal peptide" evidence="3">
    <location>
        <begin position="1"/>
        <end position="29"/>
    </location>
</feature>
<proteinExistence type="predicted"/>
<dbReference type="Pfam" id="PF02311">
    <property type="entry name" value="AraC_binding"/>
    <property type="match status" value="1"/>
</dbReference>
<dbReference type="InterPro" id="IPR011051">
    <property type="entry name" value="RmlC_Cupin_sf"/>
</dbReference>
<protein>
    <submittedName>
        <fullName evidence="6">Cupin domain-containing protein</fullName>
    </submittedName>
</protein>
<sequence length="472" mass="53029">MPRSQCQRLSLHVLLLALLLLAGCNSATAVEERADHCLHCEPAALIPRDLSAAQIDPQIYFDKADPSDPFAEVYANFRARRAADMINPDKPRPVEAYQSVHRNSEKPWAPLEEILAADWQAIANDYPEALRQLRDAVKVRIALDHPDVKIVQMMLAPGAYMPAHAEGAPGLYYVIGGSGEIGVEGQTQTATPGTVVKLNPFDVRQIYAASPEGLKLLWFRWAPGGDQSYLKAGYYLTGANQHIQPKEAVLDDGFQFWGQAYSTESIDVPVKLGSRFSESSFIKQQREQLQVLRQELGAARDLYPNSERFSHESDKDWLTKGMEVNFFWAKDILSIGELLDRWIEVMRYKGFFQASRPAGGWDFNISQMVWGPHARYVEHSHSIPEFYYMVSGPVEHWLGDTKYIAQAGDVFLTNSYQPHESRGIVDDLPFRNISASWAPNGDRTVFQGPMFLLEPLSEQSPGATLEASSRFH</sequence>
<dbReference type="Pfam" id="PF07883">
    <property type="entry name" value="Cupin_2"/>
    <property type="match status" value="1"/>
</dbReference>
<dbReference type="InterPro" id="IPR051610">
    <property type="entry name" value="GPI/OXD"/>
</dbReference>
<keyword evidence="2" id="KW-0238">DNA-binding</keyword>
<organism evidence="6 7">
    <name type="scientific">Gammaproteobacteria bacterium LSUCC0057</name>
    <dbReference type="NCBI Taxonomy" id="2559237"/>
    <lineage>
        <taxon>Bacteria</taxon>
        <taxon>Pseudomonadati</taxon>
        <taxon>Pseudomonadota</taxon>
        <taxon>Gammaproteobacteria</taxon>
        <taxon>Cellvibrionales</taxon>
        <taxon>Porticoccaceae</taxon>
        <taxon>SAR92 clade</taxon>
    </lineage>
</organism>
<accession>A0A4Y8UJM8</accession>
<reference evidence="6 7" key="1">
    <citation type="submission" date="2019-03" db="EMBL/GenBank/DDBJ databases">
        <title>Draft genome of Gammaproteobacteria bacterium LSUCC0057, a member of the SAR92 clade.</title>
        <authorList>
            <person name="Lanclos V.C."/>
            <person name="Doiron C."/>
            <person name="Henson M.W."/>
            <person name="Thrash J.C."/>
        </authorList>
    </citation>
    <scope>NUCLEOTIDE SEQUENCE [LARGE SCALE GENOMIC DNA]</scope>
    <source>
        <strain evidence="6 7">LSUCC0057</strain>
    </source>
</reference>
<dbReference type="PANTHER" id="PTHR35848">
    <property type="entry name" value="OXALATE-BINDING PROTEIN"/>
    <property type="match status" value="1"/>
</dbReference>
<dbReference type="Proteomes" id="UP000298133">
    <property type="component" value="Unassembled WGS sequence"/>
</dbReference>
<dbReference type="GO" id="GO:0046872">
    <property type="term" value="F:metal ion binding"/>
    <property type="evidence" value="ECO:0007669"/>
    <property type="project" value="UniProtKB-KW"/>
</dbReference>
<evidence type="ECO:0000259" key="5">
    <source>
        <dbReference type="Pfam" id="PF07883"/>
    </source>
</evidence>
<feature type="domain" description="Cupin type-2" evidence="5">
    <location>
        <begin position="370"/>
        <end position="422"/>
    </location>
</feature>
<dbReference type="InterPro" id="IPR013096">
    <property type="entry name" value="Cupin_2"/>
</dbReference>
<feature type="domain" description="AraC-type arabinose-binding/dimerisation" evidence="4">
    <location>
        <begin position="158"/>
        <end position="242"/>
    </location>
</feature>
<keyword evidence="3" id="KW-0732">Signal</keyword>
<evidence type="ECO:0000256" key="3">
    <source>
        <dbReference type="SAM" id="SignalP"/>
    </source>
</evidence>
<dbReference type="SUPFAM" id="SSF51182">
    <property type="entry name" value="RmlC-like cupins"/>
    <property type="match status" value="2"/>
</dbReference>
<dbReference type="AlphaFoldDB" id="A0A4Y8UJM8"/>
<feature type="chain" id="PRO_5021302505" evidence="3">
    <location>
        <begin position="30"/>
        <end position="472"/>
    </location>
</feature>